<dbReference type="InterPro" id="IPR027417">
    <property type="entry name" value="P-loop_NTPase"/>
</dbReference>
<dbReference type="InterPro" id="IPR001752">
    <property type="entry name" value="Kinesin_motor_dom"/>
</dbReference>
<dbReference type="PANTHER" id="PTHR47117">
    <property type="entry name" value="STAR-RELATED LIPID TRANSFER PROTEIN 9"/>
    <property type="match status" value="1"/>
</dbReference>
<dbReference type="SUPFAM" id="SSF52540">
    <property type="entry name" value="P-loop containing nucleoside triphosphate hydrolases"/>
    <property type="match status" value="1"/>
</dbReference>
<dbReference type="Gene3D" id="3.40.850.10">
    <property type="entry name" value="Kinesin motor domain"/>
    <property type="match status" value="1"/>
</dbReference>
<dbReference type="PROSITE" id="PS00411">
    <property type="entry name" value="KINESIN_MOTOR_1"/>
    <property type="match status" value="1"/>
</dbReference>
<gene>
    <name evidence="5" type="ORF">AAG570_001476</name>
</gene>
<evidence type="ECO:0000313" key="6">
    <source>
        <dbReference type="Proteomes" id="UP001558652"/>
    </source>
</evidence>
<keyword evidence="2" id="KW-0067">ATP-binding</keyword>
<dbReference type="Proteomes" id="UP001558652">
    <property type="component" value="Unassembled WGS sequence"/>
</dbReference>
<reference evidence="5 6" key="1">
    <citation type="submission" date="2024-07" db="EMBL/GenBank/DDBJ databases">
        <title>Chromosome-level genome assembly of the water stick insect Ranatra chinensis (Heteroptera: Nepidae).</title>
        <authorList>
            <person name="Liu X."/>
        </authorList>
    </citation>
    <scope>NUCLEOTIDE SEQUENCE [LARGE SCALE GENOMIC DNA]</scope>
    <source>
        <strain evidence="5">Cailab_2021Rc</strain>
        <tissue evidence="5">Muscle</tissue>
    </source>
</reference>
<dbReference type="SMART" id="SM00129">
    <property type="entry name" value="KISc"/>
    <property type="match status" value="1"/>
</dbReference>
<evidence type="ECO:0000259" key="4">
    <source>
        <dbReference type="PROSITE" id="PS50067"/>
    </source>
</evidence>
<accession>A0ABD0YR93</accession>
<comment type="similarity">
    <text evidence="3">Belongs to the TRAFAC class myosin-kinesin ATPase superfamily. Kinesin family.</text>
</comment>
<name>A0ABD0YR93_9HEMI</name>
<sequence length="224" mass="25394">MGPTTGEDDGIYPETGVIPRFCRELLERCQRVEEETEGGSVREGFNGKKRAITSTVEVSYLEVYNEKIHDLLVAGTQCVPLKVREHPIYGPYVVDLSKHTVNSFKEMQHWLNEGNKKRATAATELNDKSSRSHSLFIIVLTQTEESDGTWTHEQTRTSSINLVDLAGSERIAHYSISNDRLREGVSINRSLLTLGKVITCLVEKRNFVPYRDSVLTRLLKVRPF</sequence>
<protein>
    <recommendedName>
        <fullName evidence="4">Kinesin motor domain-containing protein</fullName>
    </recommendedName>
</protein>
<keyword evidence="6" id="KW-1185">Reference proteome</keyword>
<evidence type="ECO:0000256" key="1">
    <source>
        <dbReference type="ARBA" id="ARBA00022741"/>
    </source>
</evidence>
<dbReference type="InterPro" id="IPR036961">
    <property type="entry name" value="Kinesin_motor_dom_sf"/>
</dbReference>
<dbReference type="EMBL" id="JBFDAA010000011">
    <property type="protein sequence ID" value="KAL1123703.1"/>
    <property type="molecule type" value="Genomic_DNA"/>
</dbReference>
<dbReference type="PRINTS" id="PR00380">
    <property type="entry name" value="KINESINHEAVY"/>
</dbReference>
<evidence type="ECO:0000256" key="2">
    <source>
        <dbReference type="ARBA" id="ARBA00022840"/>
    </source>
</evidence>
<keyword evidence="1" id="KW-0547">Nucleotide-binding</keyword>
<organism evidence="5 6">
    <name type="scientific">Ranatra chinensis</name>
    <dbReference type="NCBI Taxonomy" id="642074"/>
    <lineage>
        <taxon>Eukaryota</taxon>
        <taxon>Metazoa</taxon>
        <taxon>Ecdysozoa</taxon>
        <taxon>Arthropoda</taxon>
        <taxon>Hexapoda</taxon>
        <taxon>Insecta</taxon>
        <taxon>Pterygota</taxon>
        <taxon>Neoptera</taxon>
        <taxon>Paraneoptera</taxon>
        <taxon>Hemiptera</taxon>
        <taxon>Heteroptera</taxon>
        <taxon>Panheteroptera</taxon>
        <taxon>Nepomorpha</taxon>
        <taxon>Nepidae</taxon>
        <taxon>Ranatrinae</taxon>
        <taxon>Ranatra</taxon>
    </lineage>
</organism>
<dbReference type="Pfam" id="PF00225">
    <property type="entry name" value="Kinesin"/>
    <property type="match status" value="1"/>
</dbReference>
<evidence type="ECO:0000256" key="3">
    <source>
        <dbReference type="PROSITE-ProRule" id="PRU00283"/>
    </source>
</evidence>
<dbReference type="InterPro" id="IPR019821">
    <property type="entry name" value="Kinesin_motor_CS"/>
</dbReference>
<dbReference type="AlphaFoldDB" id="A0ABD0YR93"/>
<comment type="caution">
    <text evidence="3">Lacks conserved residue(s) required for the propagation of feature annotation.</text>
</comment>
<feature type="domain" description="Kinesin motor" evidence="4">
    <location>
        <begin position="1"/>
        <end position="224"/>
    </location>
</feature>
<comment type="caution">
    <text evidence="5">The sequence shown here is derived from an EMBL/GenBank/DDBJ whole genome shotgun (WGS) entry which is preliminary data.</text>
</comment>
<proteinExistence type="inferred from homology"/>
<dbReference type="GO" id="GO:0005524">
    <property type="term" value="F:ATP binding"/>
    <property type="evidence" value="ECO:0007669"/>
    <property type="project" value="UniProtKB-KW"/>
</dbReference>
<dbReference type="PANTHER" id="PTHR47117:SF5">
    <property type="entry name" value="KINESIN-LIKE PROTEIN KIF14"/>
    <property type="match status" value="1"/>
</dbReference>
<dbReference type="PROSITE" id="PS50067">
    <property type="entry name" value="KINESIN_MOTOR_2"/>
    <property type="match status" value="1"/>
</dbReference>
<evidence type="ECO:0000313" key="5">
    <source>
        <dbReference type="EMBL" id="KAL1123703.1"/>
    </source>
</evidence>